<dbReference type="SUPFAM" id="SSF52255">
    <property type="entry name" value="N5-CAIR mutase (phosphoribosylaminoimidazole carboxylase, PurE)"/>
    <property type="match status" value="1"/>
</dbReference>
<dbReference type="PANTHER" id="PTHR43064:SF1">
    <property type="entry name" value="SLL1489 PROTEIN"/>
    <property type="match status" value="1"/>
</dbReference>
<dbReference type="NCBIfam" id="NF033503">
    <property type="entry name" value="LarB"/>
    <property type="match status" value="1"/>
</dbReference>
<gene>
    <name evidence="2" type="primary">larB</name>
    <name evidence="2" type="ORF">FPY71_06380</name>
</gene>
<dbReference type="InterPro" id="IPR039476">
    <property type="entry name" value="P2CMN_synthase_LarB"/>
</dbReference>
<proteinExistence type="predicted"/>
<feature type="domain" description="PurE" evidence="1">
    <location>
        <begin position="87"/>
        <end position="215"/>
    </location>
</feature>
<dbReference type="EMBL" id="VTWH01000002">
    <property type="protein sequence ID" value="KAA0970159.1"/>
    <property type="molecule type" value="Genomic_DNA"/>
</dbReference>
<dbReference type="SMART" id="SM01001">
    <property type="entry name" value="AIRC"/>
    <property type="match status" value="1"/>
</dbReference>
<dbReference type="GO" id="GO:0016787">
    <property type="term" value="F:hydrolase activity"/>
    <property type="evidence" value="ECO:0007669"/>
    <property type="project" value="InterPro"/>
</dbReference>
<protein>
    <submittedName>
        <fullName evidence="2">Nickel pincer cofactor biosynthesis protein LarB</fullName>
    </submittedName>
</protein>
<dbReference type="AlphaFoldDB" id="A0A5B0DY72"/>
<dbReference type="Gene3D" id="3.40.50.1970">
    <property type="match status" value="1"/>
</dbReference>
<evidence type="ECO:0000259" key="1">
    <source>
        <dbReference type="SMART" id="SM01001"/>
    </source>
</evidence>
<name>A0A5B0DY72_9HYPH</name>
<dbReference type="Proteomes" id="UP000324738">
    <property type="component" value="Unassembled WGS sequence"/>
</dbReference>
<dbReference type="PANTHER" id="PTHR43064">
    <property type="entry name" value="PHOSPHORIBOSYLAMINOIMIDAZOLE CARBOXYLASE-RELATED"/>
    <property type="match status" value="1"/>
</dbReference>
<evidence type="ECO:0000313" key="3">
    <source>
        <dbReference type="Proteomes" id="UP000324738"/>
    </source>
</evidence>
<accession>A0A5B0DY72</accession>
<comment type="caution">
    <text evidence="2">The sequence shown here is derived from an EMBL/GenBank/DDBJ whole genome shotgun (WGS) entry which is preliminary data.</text>
</comment>
<evidence type="ECO:0000313" key="2">
    <source>
        <dbReference type="EMBL" id="KAA0970159.1"/>
    </source>
</evidence>
<dbReference type="Pfam" id="PF00731">
    <property type="entry name" value="AIRC"/>
    <property type="match status" value="1"/>
</dbReference>
<dbReference type="OrthoDB" id="9782511at2"/>
<reference evidence="2 3" key="1">
    <citation type="submission" date="2019-08" db="EMBL/GenBank/DDBJ databases">
        <title>Aureimonas fodiniaquatilis sp. nov., isolated from a coal mine wastewater.</title>
        <authorList>
            <person name="Kim W."/>
        </authorList>
    </citation>
    <scope>NUCLEOTIDE SEQUENCE [LARGE SCALE GENOMIC DNA]</scope>
    <source>
        <strain evidence="2 3">CAU 1482</strain>
    </source>
</reference>
<keyword evidence="3" id="KW-1185">Reference proteome</keyword>
<organism evidence="2 3">
    <name type="scientific">Aureimonas fodinaquatilis</name>
    <dbReference type="NCBI Taxonomy" id="2565783"/>
    <lineage>
        <taxon>Bacteria</taxon>
        <taxon>Pseudomonadati</taxon>
        <taxon>Pseudomonadota</taxon>
        <taxon>Alphaproteobacteria</taxon>
        <taxon>Hyphomicrobiales</taxon>
        <taxon>Aurantimonadaceae</taxon>
        <taxon>Aureimonas</taxon>
    </lineage>
</organism>
<dbReference type="InterPro" id="IPR000031">
    <property type="entry name" value="PurE_dom"/>
</dbReference>
<dbReference type="GO" id="GO:0006189">
    <property type="term" value="P:'de novo' IMP biosynthetic process"/>
    <property type="evidence" value="ECO:0007669"/>
    <property type="project" value="InterPro"/>
</dbReference>
<sequence>MTTGFVGDWNRQARTGIAEAVFCQSKSTAQIADILGEATNGQHRMLFTRLSAEKFADLPDSARDALNYEPVSQTAFLGAISPVSQPNAICIVSAGTSDDAVAREAQRTLEFMGQGASMVRDVGVAGLWRLMERAEFIGQHRIVIAVAGMEGALFSVIAGLVNALVIAVPTSVGYGVGQGGATALHSALASCSPGIVTVNIDNGFGAACAAMKALRL</sequence>
<dbReference type="RefSeq" id="WP_149298872.1">
    <property type="nucleotide sequence ID" value="NZ_VTWH01000002.1"/>
</dbReference>